<keyword evidence="3" id="KW-1185">Reference proteome</keyword>
<evidence type="ECO:0000313" key="2">
    <source>
        <dbReference type="EMBL" id="OJF72348.1"/>
    </source>
</evidence>
<dbReference type="InterPro" id="IPR000182">
    <property type="entry name" value="GNAT_dom"/>
</dbReference>
<dbReference type="PROSITE" id="PS51186">
    <property type="entry name" value="GNAT"/>
    <property type="match status" value="1"/>
</dbReference>
<accession>A0A1L8MNM4</accession>
<sequence>MTYKEILTDYSEAFYENDRFYRFKDEALASRFYSNYIDYKKMPSLELLQKDLTTIKVEQKDYPLDFAMVFFPENAAMGDDIKDFFKAEKFAIEKHIIFTCPLENLKLSEKDIGDIRIEKLTPAYFKDYLDYKYQQRLEYGQVFAKQMYDWDQEHLPEEGSQIYLAIDGEKLVGDVTAWEYGDYIEIDDFSLLEDYRGRGIGSALQREASRDFQSAILISEEVNRDMYQYQGYQEVAYYWTALRHDKPSDSV</sequence>
<dbReference type="OrthoDB" id="2213517at2"/>
<organism evidence="2 3">
    <name type="scientific">Streptococcus bovimastitidis</name>
    <dbReference type="NCBI Taxonomy" id="1856638"/>
    <lineage>
        <taxon>Bacteria</taxon>
        <taxon>Bacillati</taxon>
        <taxon>Bacillota</taxon>
        <taxon>Bacilli</taxon>
        <taxon>Lactobacillales</taxon>
        <taxon>Streptococcaceae</taxon>
        <taxon>Streptococcus</taxon>
    </lineage>
</organism>
<dbReference type="SUPFAM" id="SSF55729">
    <property type="entry name" value="Acyl-CoA N-acyltransferases (Nat)"/>
    <property type="match status" value="1"/>
</dbReference>
<dbReference type="RefSeq" id="WP_071793005.1">
    <property type="nucleotide sequence ID" value="NZ_LZDD01000001.1"/>
</dbReference>
<dbReference type="STRING" id="1856638.A9Q68_02050"/>
<evidence type="ECO:0000313" key="3">
    <source>
        <dbReference type="Proteomes" id="UP000182015"/>
    </source>
</evidence>
<gene>
    <name evidence="2" type="ORF">A9Q68_02050</name>
</gene>
<proteinExistence type="predicted"/>
<name>A0A1L8MNM4_9STRE</name>
<protein>
    <submittedName>
        <fullName evidence="2">GNAT family acetyltransferase</fullName>
    </submittedName>
</protein>
<dbReference type="InterPro" id="IPR040549">
    <property type="entry name" value="DUF5613"/>
</dbReference>
<dbReference type="Pfam" id="PF13508">
    <property type="entry name" value="Acetyltransf_7"/>
    <property type="match status" value="1"/>
</dbReference>
<dbReference type="AlphaFoldDB" id="A0A1L8MNM4"/>
<reference evidence="3" key="1">
    <citation type="submission" date="2016-06" db="EMBL/GenBank/DDBJ databases">
        <authorList>
            <person name="de Vries S.P.W."/>
            <person name="Hadjirin N.F."/>
            <person name="Lay E.M."/>
            <person name="Zadoks R.N."/>
            <person name="Peacock S.J."/>
            <person name="Parkhill J."/>
            <person name="Grant A.J."/>
            <person name="Mcdougall S."/>
            <person name="Holmes M.A."/>
        </authorList>
    </citation>
    <scope>NUCLEOTIDE SEQUENCE [LARGE SCALE GENOMIC DNA]</scope>
    <source>
        <strain evidence="3">NZ1587</strain>
    </source>
</reference>
<keyword evidence="2" id="KW-0808">Transferase</keyword>
<feature type="domain" description="N-acetyltransferase" evidence="1">
    <location>
        <begin position="115"/>
        <end position="251"/>
    </location>
</feature>
<comment type="caution">
    <text evidence="2">The sequence shown here is derived from an EMBL/GenBank/DDBJ whole genome shotgun (WGS) entry which is preliminary data.</text>
</comment>
<dbReference type="GO" id="GO:0016747">
    <property type="term" value="F:acyltransferase activity, transferring groups other than amino-acyl groups"/>
    <property type="evidence" value="ECO:0007669"/>
    <property type="project" value="InterPro"/>
</dbReference>
<dbReference type="CDD" id="cd04301">
    <property type="entry name" value="NAT_SF"/>
    <property type="match status" value="1"/>
</dbReference>
<dbReference type="Pfam" id="PF18467">
    <property type="entry name" value="DUF5613"/>
    <property type="match status" value="1"/>
</dbReference>
<dbReference type="EMBL" id="LZDD01000001">
    <property type="protein sequence ID" value="OJF72348.1"/>
    <property type="molecule type" value="Genomic_DNA"/>
</dbReference>
<dbReference type="InterPro" id="IPR016181">
    <property type="entry name" value="Acyl_CoA_acyltransferase"/>
</dbReference>
<evidence type="ECO:0000259" key="1">
    <source>
        <dbReference type="PROSITE" id="PS51186"/>
    </source>
</evidence>
<dbReference type="Gene3D" id="3.40.630.30">
    <property type="match status" value="1"/>
</dbReference>
<dbReference type="Proteomes" id="UP000182015">
    <property type="component" value="Unassembled WGS sequence"/>
</dbReference>